<dbReference type="EMBL" id="BLLH01000004">
    <property type="protein sequence ID" value="GFH40613.1"/>
    <property type="molecule type" value="Genomic_DNA"/>
</dbReference>
<dbReference type="GO" id="GO:0006598">
    <property type="term" value="P:polyamine catabolic process"/>
    <property type="evidence" value="ECO:0007669"/>
    <property type="project" value="TreeGrafter"/>
</dbReference>
<dbReference type="PANTHER" id="PTHR43235">
    <property type="entry name" value="GLUTAMINE AMIDOTRANSFERASE PB2B2.05-RELATED"/>
    <property type="match status" value="1"/>
</dbReference>
<sequence length="235" mass="26336">MTTIGIIGTQYLNFEEQPFHENQVIYTRKAFTDALQTTGATVIIIPIDALDKIPDYVSMVDKILLTGGEDVAPQFYGEDPHRLLGLINPDRDAFEIAVIKESIKQKKAVFGVCRGMQLMNVALGGSLYQDLSLASTTVKHLQAPTKQQFPTHFVAVDQTSSLNFLPERYHVNSYHHQAIHRLSDELSSIATASDGIIEAVENKNNRLLAVQWHPEGTWDTIDSEFAIFKYFVDVL</sequence>
<proteinExistence type="predicted"/>
<dbReference type="GO" id="GO:0033969">
    <property type="term" value="F:gamma-glutamyl-gamma-aminobutyrate hydrolase activity"/>
    <property type="evidence" value="ECO:0007669"/>
    <property type="project" value="TreeGrafter"/>
</dbReference>
<dbReference type="RefSeq" id="WP_172356295.1">
    <property type="nucleotide sequence ID" value="NZ_BLLH01000004.1"/>
</dbReference>
<evidence type="ECO:0000313" key="2">
    <source>
        <dbReference type="Proteomes" id="UP000475928"/>
    </source>
</evidence>
<dbReference type="Proteomes" id="UP000475928">
    <property type="component" value="Unassembled WGS sequence"/>
</dbReference>
<dbReference type="InterPro" id="IPR029062">
    <property type="entry name" value="Class_I_gatase-like"/>
</dbReference>
<keyword evidence="1" id="KW-0808">Transferase</keyword>
<evidence type="ECO:0000313" key="1">
    <source>
        <dbReference type="EMBL" id="GFH40613.1"/>
    </source>
</evidence>
<dbReference type="PROSITE" id="PS51273">
    <property type="entry name" value="GATASE_TYPE_1"/>
    <property type="match status" value="1"/>
</dbReference>
<comment type="caution">
    <text evidence="1">The sequence shown here is derived from an EMBL/GenBank/DDBJ whole genome shotgun (WGS) entry which is preliminary data.</text>
</comment>
<dbReference type="Gene3D" id="3.40.50.880">
    <property type="match status" value="1"/>
</dbReference>
<gene>
    <name evidence="1" type="primary">yvdE</name>
    <name evidence="1" type="ORF">Hs20B_10110</name>
</gene>
<dbReference type="PANTHER" id="PTHR43235:SF1">
    <property type="entry name" value="GLUTAMINE AMIDOTRANSFERASE PB2B2.05-RELATED"/>
    <property type="match status" value="1"/>
</dbReference>
<organism evidence="1 2">
    <name type="scientific">Pseudolactococcus insecticola</name>
    <dbReference type="NCBI Taxonomy" id="2709158"/>
    <lineage>
        <taxon>Bacteria</taxon>
        <taxon>Bacillati</taxon>
        <taxon>Bacillota</taxon>
        <taxon>Bacilli</taxon>
        <taxon>Lactobacillales</taxon>
        <taxon>Streptococcaceae</taxon>
        <taxon>Pseudolactococcus</taxon>
    </lineage>
</organism>
<keyword evidence="1" id="KW-0315">Glutamine amidotransferase</keyword>
<dbReference type="InterPro" id="IPR011697">
    <property type="entry name" value="Peptidase_C26"/>
</dbReference>
<reference evidence="1 2" key="1">
    <citation type="submission" date="2020-02" db="EMBL/GenBank/DDBJ databases">
        <title>Draft genome sequence of Lactococcus sp. Hs20B0-1.</title>
        <authorList>
            <person name="Noda S."/>
            <person name="Yuki M."/>
            <person name="Ohkuma M."/>
        </authorList>
    </citation>
    <scope>NUCLEOTIDE SEQUENCE [LARGE SCALE GENOMIC DNA]</scope>
    <source>
        <strain evidence="1 2">Hs20B0-1</strain>
    </source>
</reference>
<name>A0A6A0B7H7_9LACT</name>
<dbReference type="InterPro" id="IPR044668">
    <property type="entry name" value="PuuD-like"/>
</dbReference>
<dbReference type="SUPFAM" id="SSF52317">
    <property type="entry name" value="Class I glutamine amidotransferase-like"/>
    <property type="match status" value="1"/>
</dbReference>
<keyword evidence="2" id="KW-1185">Reference proteome</keyword>
<dbReference type="GO" id="GO:0005829">
    <property type="term" value="C:cytosol"/>
    <property type="evidence" value="ECO:0007669"/>
    <property type="project" value="TreeGrafter"/>
</dbReference>
<dbReference type="AlphaFoldDB" id="A0A6A0B7H7"/>
<dbReference type="GO" id="GO:0016740">
    <property type="term" value="F:transferase activity"/>
    <property type="evidence" value="ECO:0007669"/>
    <property type="project" value="UniProtKB-KW"/>
</dbReference>
<protein>
    <submittedName>
        <fullName evidence="1">Putative glutamine amidotransferase-like protein YvdE</fullName>
    </submittedName>
</protein>
<dbReference type="CDD" id="cd01745">
    <property type="entry name" value="GATase1_2"/>
    <property type="match status" value="1"/>
</dbReference>
<dbReference type="Pfam" id="PF07722">
    <property type="entry name" value="Peptidase_C26"/>
    <property type="match status" value="1"/>
</dbReference>
<accession>A0A6A0B7H7</accession>